<organism evidence="1 2">
    <name type="scientific">Arctium lappa</name>
    <name type="common">Greater burdock</name>
    <name type="synonym">Lappa major</name>
    <dbReference type="NCBI Taxonomy" id="4217"/>
    <lineage>
        <taxon>Eukaryota</taxon>
        <taxon>Viridiplantae</taxon>
        <taxon>Streptophyta</taxon>
        <taxon>Embryophyta</taxon>
        <taxon>Tracheophyta</taxon>
        <taxon>Spermatophyta</taxon>
        <taxon>Magnoliopsida</taxon>
        <taxon>eudicotyledons</taxon>
        <taxon>Gunneridae</taxon>
        <taxon>Pentapetalae</taxon>
        <taxon>asterids</taxon>
        <taxon>campanulids</taxon>
        <taxon>Asterales</taxon>
        <taxon>Asteraceae</taxon>
        <taxon>Carduoideae</taxon>
        <taxon>Cardueae</taxon>
        <taxon>Arctiinae</taxon>
        <taxon>Arctium</taxon>
    </lineage>
</organism>
<reference evidence="1 2" key="2">
    <citation type="journal article" date="2022" name="Mol. Ecol. Resour.">
        <title>The genomes of chicory, endive, great burdock and yacon provide insights into Asteraceae paleo-polyploidization history and plant inulin production.</title>
        <authorList>
            <person name="Fan W."/>
            <person name="Wang S."/>
            <person name="Wang H."/>
            <person name="Wang A."/>
            <person name="Jiang F."/>
            <person name="Liu H."/>
            <person name="Zhao H."/>
            <person name="Xu D."/>
            <person name="Zhang Y."/>
        </authorList>
    </citation>
    <scope>NUCLEOTIDE SEQUENCE [LARGE SCALE GENOMIC DNA]</scope>
    <source>
        <strain evidence="2">cv. Niubang</strain>
    </source>
</reference>
<protein>
    <submittedName>
        <fullName evidence="1">Uncharacterized protein</fullName>
    </submittedName>
</protein>
<gene>
    <name evidence="1" type="ORF">L6452_13437</name>
</gene>
<dbReference type="EMBL" id="CM042050">
    <property type="protein sequence ID" value="KAI3733978.1"/>
    <property type="molecule type" value="Genomic_DNA"/>
</dbReference>
<proteinExistence type="predicted"/>
<reference evidence="2" key="1">
    <citation type="journal article" date="2022" name="Mol. Ecol. Resour.">
        <title>The genomes of chicory, endive, great burdock and yacon provide insights into Asteraceae palaeo-polyploidization history and plant inulin production.</title>
        <authorList>
            <person name="Fan W."/>
            <person name="Wang S."/>
            <person name="Wang H."/>
            <person name="Wang A."/>
            <person name="Jiang F."/>
            <person name="Liu H."/>
            <person name="Zhao H."/>
            <person name="Xu D."/>
            <person name="Zhang Y."/>
        </authorList>
    </citation>
    <scope>NUCLEOTIDE SEQUENCE [LARGE SCALE GENOMIC DNA]</scope>
    <source>
        <strain evidence="2">cv. Niubang</strain>
    </source>
</reference>
<keyword evidence="2" id="KW-1185">Reference proteome</keyword>
<name>A0ACB9CIA0_ARCLA</name>
<evidence type="ECO:0000313" key="1">
    <source>
        <dbReference type="EMBL" id="KAI3733978.1"/>
    </source>
</evidence>
<evidence type="ECO:0000313" key="2">
    <source>
        <dbReference type="Proteomes" id="UP001055879"/>
    </source>
</evidence>
<accession>A0ACB9CIA0</accession>
<comment type="caution">
    <text evidence="1">The sequence shown here is derived from an EMBL/GenBank/DDBJ whole genome shotgun (WGS) entry which is preliminary data.</text>
</comment>
<sequence length="89" mass="10196">MRSKLPTEKDVKLYHLCHEIASDHNVIYINGHRRTLIYGSIDKMWSNLIEKVNQGGMGLGRSLVMEVFMACDNNEDQSVNYLLDPVDVD</sequence>
<dbReference type="Proteomes" id="UP001055879">
    <property type="component" value="Linkage Group LG04"/>
</dbReference>